<dbReference type="GO" id="GO:0004331">
    <property type="term" value="F:fructose-2,6-bisphosphate 2-phosphatase activity"/>
    <property type="evidence" value="ECO:0007669"/>
    <property type="project" value="TreeGrafter"/>
</dbReference>
<organism evidence="5 6">
    <name type="scientific">Clostridium perfringens</name>
    <dbReference type="NCBI Taxonomy" id="1502"/>
    <lineage>
        <taxon>Bacteria</taxon>
        <taxon>Bacillati</taxon>
        <taxon>Bacillota</taxon>
        <taxon>Clostridia</taxon>
        <taxon>Eubacteriales</taxon>
        <taxon>Clostridiaceae</taxon>
        <taxon>Clostridium</taxon>
    </lineage>
</organism>
<dbReference type="PANTHER" id="PTHR46517:SF1">
    <property type="entry name" value="FRUCTOSE-2,6-BISPHOSPHATASE TIGAR"/>
    <property type="match status" value="1"/>
</dbReference>
<feature type="non-terminal residue" evidence="5">
    <location>
        <position position="1"/>
    </location>
</feature>
<gene>
    <name evidence="5" type="ORF">GNF68_16020</name>
</gene>
<feature type="binding site" evidence="3">
    <location>
        <position position="88"/>
    </location>
    <ligand>
        <name>substrate</name>
    </ligand>
</feature>
<keyword evidence="1" id="KW-0378">Hydrolase</keyword>
<dbReference type="Gene3D" id="3.40.50.1240">
    <property type="entry name" value="Phosphoglycerate mutase-like"/>
    <property type="match status" value="1"/>
</dbReference>
<feature type="active site" description="Proton donor/acceptor" evidence="2">
    <location>
        <position position="112"/>
    </location>
</feature>
<dbReference type="Proteomes" id="UP001288778">
    <property type="component" value="Unassembled WGS sequence"/>
</dbReference>
<feature type="binding site" evidence="3">
    <location>
        <begin position="38"/>
        <end position="45"/>
    </location>
    <ligand>
        <name>substrate</name>
    </ligand>
</feature>
<reference evidence="5" key="1">
    <citation type="submission" date="2019-11" db="EMBL/GenBank/DDBJ databases">
        <title>Characterization of Clostridium perfringens isolates from swine manure treated agricultural soils.</title>
        <authorList>
            <person name="Wushke S.T."/>
        </authorList>
    </citation>
    <scope>NUCLEOTIDE SEQUENCE</scope>
    <source>
        <strain evidence="5">X94</strain>
    </source>
</reference>
<dbReference type="RefSeq" id="WP_322395729.1">
    <property type="nucleotide sequence ID" value="NZ_WNUI01000376.1"/>
</dbReference>
<dbReference type="PANTHER" id="PTHR46517">
    <property type="entry name" value="FRUCTOSE-2,6-BISPHOSPHATASE TIGAR"/>
    <property type="match status" value="1"/>
</dbReference>
<proteinExistence type="predicted"/>
<evidence type="ECO:0000256" key="3">
    <source>
        <dbReference type="PIRSR" id="PIRSR613078-2"/>
    </source>
</evidence>
<dbReference type="InterPro" id="IPR001345">
    <property type="entry name" value="PG/BPGM_mutase_AS"/>
</dbReference>
<dbReference type="GO" id="GO:0045820">
    <property type="term" value="P:negative regulation of glycolytic process"/>
    <property type="evidence" value="ECO:0007669"/>
    <property type="project" value="TreeGrafter"/>
</dbReference>
<feature type="signal peptide" evidence="4">
    <location>
        <begin position="1"/>
        <end position="18"/>
    </location>
</feature>
<dbReference type="AlphaFoldDB" id="A0AAW9I1Q8"/>
<evidence type="ECO:0000256" key="4">
    <source>
        <dbReference type="SAM" id="SignalP"/>
    </source>
</evidence>
<evidence type="ECO:0000256" key="2">
    <source>
        <dbReference type="PIRSR" id="PIRSR613078-1"/>
    </source>
</evidence>
<dbReference type="PROSITE" id="PS00175">
    <property type="entry name" value="PG_MUTASE"/>
    <property type="match status" value="1"/>
</dbReference>
<name>A0AAW9I1Q8_CLOPF</name>
<evidence type="ECO:0000313" key="6">
    <source>
        <dbReference type="Proteomes" id="UP001288778"/>
    </source>
</evidence>
<sequence length="154" mass="16798">LLLSLVMMISLVACQSSNTETKETSTNDNKTVTFYLIRHGETLFNTKGLAQGWCDSPLTKKGVSQATSLGKGLSGIEFASAYSSVSQRAIDTANLVLKDKDLTPTLSENLKEMNFGELEAEPSDILFGDSFKRLVEPEGWSDVGGESWPELSQR</sequence>
<dbReference type="Pfam" id="PF00300">
    <property type="entry name" value="His_Phos_1"/>
    <property type="match status" value="1"/>
</dbReference>
<dbReference type="SUPFAM" id="SSF53254">
    <property type="entry name" value="Phosphoglycerate mutase-like"/>
    <property type="match status" value="1"/>
</dbReference>
<dbReference type="InterPro" id="IPR013078">
    <property type="entry name" value="His_Pase_superF_clade-1"/>
</dbReference>
<evidence type="ECO:0000256" key="1">
    <source>
        <dbReference type="ARBA" id="ARBA00022801"/>
    </source>
</evidence>
<dbReference type="InterPro" id="IPR029033">
    <property type="entry name" value="His_PPase_superfam"/>
</dbReference>
<dbReference type="GO" id="GO:0043456">
    <property type="term" value="P:regulation of pentose-phosphate shunt"/>
    <property type="evidence" value="ECO:0007669"/>
    <property type="project" value="TreeGrafter"/>
</dbReference>
<feature type="chain" id="PRO_5043723725" description="Histidine phosphatase family protein" evidence="4">
    <location>
        <begin position="19"/>
        <end position="154"/>
    </location>
</feature>
<dbReference type="EMBL" id="WNUI01000376">
    <property type="protein sequence ID" value="MDZ4910503.1"/>
    <property type="molecule type" value="Genomic_DNA"/>
</dbReference>
<evidence type="ECO:0000313" key="5">
    <source>
        <dbReference type="EMBL" id="MDZ4910503.1"/>
    </source>
</evidence>
<accession>A0AAW9I1Q8</accession>
<feature type="non-terminal residue" evidence="5">
    <location>
        <position position="154"/>
    </location>
</feature>
<keyword evidence="4" id="KW-0732">Signal</keyword>
<evidence type="ECO:0008006" key="7">
    <source>
        <dbReference type="Google" id="ProtNLM"/>
    </source>
</evidence>
<dbReference type="GO" id="GO:0005829">
    <property type="term" value="C:cytosol"/>
    <property type="evidence" value="ECO:0007669"/>
    <property type="project" value="TreeGrafter"/>
</dbReference>
<dbReference type="InterPro" id="IPR051695">
    <property type="entry name" value="Phosphoglycerate_Mutase"/>
</dbReference>
<dbReference type="CDD" id="cd07067">
    <property type="entry name" value="HP_PGM_like"/>
    <property type="match status" value="1"/>
</dbReference>
<comment type="caution">
    <text evidence="5">The sequence shown here is derived from an EMBL/GenBank/DDBJ whole genome shotgun (WGS) entry which is preliminary data.</text>
</comment>
<feature type="active site" description="Tele-phosphohistidine intermediate" evidence="2">
    <location>
        <position position="39"/>
    </location>
</feature>
<protein>
    <recommendedName>
        <fullName evidence="7">Histidine phosphatase family protein</fullName>
    </recommendedName>
</protein>
<dbReference type="SMART" id="SM00855">
    <property type="entry name" value="PGAM"/>
    <property type="match status" value="1"/>
</dbReference>